<keyword evidence="3 5" id="KW-0378">Hydrolase</keyword>
<keyword evidence="2 5" id="KW-0645">Protease</keyword>
<dbReference type="Gene3D" id="2.80.10.50">
    <property type="match status" value="3"/>
</dbReference>
<organism evidence="9 10">
    <name type="scientific">Kineosporia mesophila</name>
    <dbReference type="NCBI Taxonomy" id="566012"/>
    <lineage>
        <taxon>Bacteria</taxon>
        <taxon>Bacillati</taxon>
        <taxon>Actinomycetota</taxon>
        <taxon>Actinomycetes</taxon>
        <taxon>Kineosporiales</taxon>
        <taxon>Kineosporiaceae</taxon>
        <taxon>Kineosporia</taxon>
    </lineage>
</organism>
<gene>
    <name evidence="9" type="ORF">GCM10022223_44130</name>
</gene>
<dbReference type="PROSITE" id="PS00136">
    <property type="entry name" value="SUBTILASE_ASP"/>
    <property type="match status" value="1"/>
</dbReference>
<dbReference type="PROSITE" id="PS00138">
    <property type="entry name" value="SUBTILASE_SER"/>
    <property type="match status" value="1"/>
</dbReference>
<evidence type="ECO:0000256" key="7">
    <source>
        <dbReference type="SAM" id="MobiDB-lite"/>
    </source>
</evidence>
<evidence type="ECO:0000256" key="4">
    <source>
        <dbReference type="ARBA" id="ARBA00022825"/>
    </source>
</evidence>
<reference evidence="10" key="1">
    <citation type="journal article" date="2019" name="Int. J. Syst. Evol. Microbiol.">
        <title>The Global Catalogue of Microorganisms (GCM) 10K type strain sequencing project: providing services to taxonomists for standard genome sequencing and annotation.</title>
        <authorList>
            <consortium name="The Broad Institute Genomics Platform"/>
            <consortium name="The Broad Institute Genome Sequencing Center for Infectious Disease"/>
            <person name="Wu L."/>
            <person name="Ma J."/>
        </authorList>
    </citation>
    <scope>NUCLEOTIDE SEQUENCE [LARGE SCALE GENOMIC DNA]</scope>
    <source>
        <strain evidence="10">JCM 16902</strain>
    </source>
</reference>
<comment type="similarity">
    <text evidence="1 5 6">Belongs to the peptidase S8 family.</text>
</comment>
<protein>
    <recommendedName>
        <fullName evidence="8">Ricin B lectin domain-containing protein</fullName>
    </recommendedName>
</protein>
<dbReference type="SUPFAM" id="SSF50370">
    <property type="entry name" value="Ricin B-like lectins"/>
    <property type="match status" value="3"/>
</dbReference>
<feature type="compositionally biased region" description="Basic and acidic residues" evidence="7">
    <location>
        <begin position="37"/>
        <end position="46"/>
    </location>
</feature>
<keyword evidence="4 5" id="KW-0720">Serine protease</keyword>
<dbReference type="PROSITE" id="PS50231">
    <property type="entry name" value="RICIN_B_LECTIN"/>
    <property type="match status" value="3"/>
</dbReference>
<dbReference type="InterPro" id="IPR035992">
    <property type="entry name" value="Ricin_B-like_lectins"/>
</dbReference>
<dbReference type="InterPro" id="IPR050131">
    <property type="entry name" value="Peptidase_S8_subtilisin-like"/>
</dbReference>
<evidence type="ECO:0000259" key="8">
    <source>
        <dbReference type="SMART" id="SM00458"/>
    </source>
</evidence>
<dbReference type="PRINTS" id="PR00723">
    <property type="entry name" value="SUBTILISIN"/>
</dbReference>
<feature type="domain" description="Ricin B lectin" evidence="8">
    <location>
        <begin position="880"/>
        <end position="998"/>
    </location>
</feature>
<dbReference type="PANTHER" id="PTHR43806">
    <property type="entry name" value="PEPTIDASE S8"/>
    <property type="match status" value="1"/>
</dbReference>
<feature type="compositionally biased region" description="Low complexity" evidence="7">
    <location>
        <begin position="23"/>
        <end position="33"/>
    </location>
</feature>
<dbReference type="InterPro" id="IPR000772">
    <property type="entry name" value="Ricin_B_lectin"/>
</dbReference>
<evidence type="ECO:0000256" key="5">
    <source>
        <dbReference type="PROSITE-ProRule" id="PRU01240"/>
    </source>
</evidence>
<dbReference type="InterPro" id="IPR023828">
    <property type="entry name" value="Peptidase_S8_Ser-AS"/>
</dbReference>
<dbReference type="InterPro" id="IPR015919">
    <property type="entry name" value="Cadherin-like_sf"/>
</dbReference>
<sequence>MLAAGAVTAAAAVTTGYLTWPGASSPAGPTAGADDTIVGRDDPADRSDLLVSKKTTQRAGDPIPGSYLVRLADRPGLRTTRQIEKAADRLAGQVGGEVTYVYTAALHGFAVKTSHAKALAAAPEVASVSQDVVVAGLETQETRTQSPAPWHLDRIDQPGLPLSGSYDADDDGSGANIFVLDTGVRTTHQEFGGRAVPDGPTPADSGDCAGHGTAVAGAAAGSTYGVAKKAKIHAIRVLGCSSTGPMTSGLQAIDWITKNAPRPTVVNLSWGTSAQDELDNAIRASIKAGITYVIAAGNSNADACNSSPGRVREAITVGASDQNDNRAGFSEYGECVDLFAPGTDVATSAWDSDTAVTSASGTSLASPIVAGAAALYLSQHPSATPAQVSAALSACADQDILGDPGAGSPNRLLNSRCGTSGLTLGNPGHQTSGIGQDVTLPAITTQGATGTVSFRATGLPAGITINATTGVLSGTVKASAQSGLVRISATDSAGTVATTFQWDLIIGIGHLTGVQGLCADSNSSGTTDGNSIQIWECNQKWMAATDGTISFYDRDNSKCLSARGATSDAGKLIVIGTCDGGTDQIWKASAAGQLVNPATGECLTAPKTDWGTQLTRAACSDAAGQQWKLPTGIPDSVTLNAPGDQLTVAGRAVSLRVRATSTSTSTTFTYAATGLPKGLAISRTSGLITGTSDTHQATTTVNVTATGSTGVTATKAFSWKVTDGLISGPSGWCADDYYGKTDAGNPIVVWRCDATSNTQLWTVGDDGTLELKGVCMTADGTKVVVGGCATAASWTQKGAALAEKASGLCLTAPALDYEKQFSLAPCDGGALQQWKLPTTPDSTPSPSPTVTPTAGPTASPTPDPTPTSTPTPTTPVPTASPVVSGSIPHPSGSWCVDNRSGAIGLWDCNQTPAQTFTVLKSGRLAQSDLCVTPTLSNTRVGMVACSDTDASQIWQQATDGTVLNPTSGLCLTATGFGYTSPFTLLKCSGSSEQLWALPTA</sequence>
<evidence type="ECO:0000313" key="9">
    <source>
        <dbReference type="EMBL" id="GAA3622374.1"/>
    </source>
</evidence>
<feature type="compositionally biased region" description="Pro residues" evidence="7">
    <location>
        <begin position="859"/>
        <end position="875"/>
    </location>
</feature>
<feature type="compositionally biased region" description="Low complexity" evidence="7">
    <location>
        <begin position="876"/>
        <end position="885"/>
    </location>
</feature>
<comment type="caution">
    <text evidence="9">The sequence shown here is derived from an EMBL/GenBank/DDBJ whole genome shotgun (WGS) entry which is preliminary data.</text>
</comment>
<dbReference type="CDD" id="cd04077">
    <property type="entry name" value="Peptidases_S8_PCSK9_ProteinaseK_like"/>
    <property type="match status" value="1"/>
</dbReference>
<proteinExistence type="inferred from homology"/>
<evidence type="ECO:0000313" key="10">
    <source>
        <dbReference type="Proteomes" id="UP001501074"/>
    </source>
</evidence>
<dbReference type="Gene3D" id="3.40.50.200">
    <property type="entry name" value="Peptidase S8/S53 domain"/>
    <property type="match status" value="1"/>
</dbReference>
<dbReference type="PROSITE" id="PS51892">
    <property type="entry name" value="SUBTILASE"/>
    <property type="match status" value="1"/>
</dbReference>
<keyword evidence="10" id="KW-1185">Reference proteome</keyword>
<feature type="active site" description="Charge relay system" evidence="5">
    <location>
        <position position="181"/>
    </location>
</feature>
<dbReference type="InterPro" id="IPR000209">
    <property type="entry name" value="Peptidase_S8/S53_dom"/>
</dbReference>
<dbReference type="InterPro" id="IPR015500">
    <property type="entry name" value="Peptidase_S8_subtilisin-rel"/>
</dbReference>
<dbReference type="Proteomes" id="UP001501074">
    <property type="component" value="Unassembled WGS sequence"/>
</dbReference>
<dbReference type="Pfam" id="PF00082">
    <property type="entry name" value="Peptidase_S8"/>
    <property type="match status" value="1"/>
</dbReference>
<dbReference type="SMART" id="SM00458">
    <property type="entry name" value="RICIN"/>
    <property type="match status" value="3"/>
</dbReference>
<dbReference type="Gene3D" id="3.30.70.80">
    <property type="entry name" value="Peptidase S8 propeptide/proteinase inhibitor I9"/>
    <property type="match status" value="1"/>
</dbReference>
<feature type="domain" description="Ricin B lectin" evidence="8">
    <location>
        <begin position="502"/>
        <end position="630"/>
    </location>
</feature>
<dbReference type="InterPro" id="IPR013783">
    <property type="entry name" value="Ig-like_fold"/>
</dbReference>
<feature type="region of interest" description="Disordered" evidence="7">
    <location>
        <begin position="832"/>
        <end position="885"/>
    </location>
</feature>
<dbReference type="PROSITE" id="PS00137">
    <property type="entry name" value="SUBTILASE_HIS"/>
    <property type="match status" value="1"/>
</dbReference>
<dbReference type="InterPro" id="IPR037045">
    <property type="entry name" value="S8pro/Inhibitor_I9_sf"/>
</dbReference>
<evidence type="ECO:0000256" key="3">
    <source>
        <dbReference type="ARBA" id="ARBA00022801"/>
    </source>
</evidence>
<dbReference type="Gene3D" id="2.60.40.10">
    <property type="entry name" value="Immunoglobulins"/>
    <property type="match status" value="2"/>
</dbReference>
<accession>A0ABP6ZYE6</accession>
<feature type="active site" description="Charge relay system" evidence="5">
    <location>
        <position position="211"/>
    </location>
</feature>
<feature type="active site" description="Charge relay system" evidence="5">
    <location>
        <position position="363"/>
    </location>
</feature>
<dbReference type="Pfam" id="PF05345">
    <property type="entry name" value="He_PIG"/>
    <property type="match status" value="2"/>
</dbReference>
<dbReference type="SUPFAM" id="SSF52743">
    <property type="entry name" value="Subtilisin-like"/>
    <property type="match status" value="1"/>
</dbReference>
<evidence type="ECO:0000256" key="6">
    <source>
        <dbReference type="RuleBase" id="RU003355"/>
    </source>
</evidence>
<dbReference type="InterPro" id="IPR036852">
    <property type="entry name" value="Peptidase_S8/S53_dom_sf"/>
</dbReference>
<dbReference type="PANTHER" id="PTHR43806:SF11">
    <property type="entry name" value="CEREVISIN-RELATED"/>
    <property type="match status" value="1"/>
</dbReference>
<dbReference type="InterPro" id="IPR023827">
    <property type="entry name" value="Peptidase_S8_Asp-AS"/>
</dbReference>
<evidence type="ECO:0000256" key="1">
    <source>
        <dbReference type="ARBA" id="ARBA00011073"/>
    </source>
</evidence>
<dbReference type="SUPFAM" id="SSF49313">
    <property type="entry name" value="Cadherin-like"/>
    <property type="match status" value="2"/>
</dbReference>
<dbReference type="InterPro" id="IPR034193">
    <property type="entry name" value="PCSK9_ProteinaseK-like"/>
</dbReference>
<dbReference type="InterPro" id="IPR022398">
    <property type="entry name" value="Peptidase_S8_His-AS"/>
</dbReference>
<dbReference type="Pfam" id="PF00652">
    <property type="entry name" value="Ricin_B_lectin"/>
    <property type="match status" value="3"/>
</dbReference>
<feature type="domain" description="Ricin B lectin" evidence="8">
    <location>
        <begin position="722"/>
        <end position="837"/>
    </location>
</feature>
<name>A0ABP6ZYE6_9ACTN</name>
<evidence type="ECO:0000256" key="2">
    <source>
        <dbReference type="ARBA" id="ARBA00022670"/>
    </source>
</evidence>
<feature type="region of interest" description="Disordered" evidence="7">
    <location>
        <begin position="23"/>
        <end position="46"/>
    </location>
</feature>
<dbReference type="EMBL" id="BAAAZO010000009">
    <property type="protein sequence ID" value="GAA3622374.1"/>
    <property type="molecule type" value="Genomic_DNA"/>
</dbReference>